<proteinExistence type="predicted"/>
<dbReference type="OrthoDB" id="5985287at2759"/>
<dbReference type="AlphaFoldDB" id="A0A6S7JM36"/>
<reference evidence="2" key="1">
    <citation type="submission" date="2020-04" db="EMBL/GenBank/DDBJ databases">
        <authorList>
            <person name="Alioto T."/>
            <person name="Alioto T."/>
            <person name="Gomez Garrido J."/>
        </authorList>
    </citation>
    <scope>NUCLEOTIDE SEQUENCE</scope>
    <source>
        <strain evidence="2">A484AB</strain>
    </source>
</reference>
<protein>
    <recommendedName>
        <fullName evidence="1">Reverse transcriptase domain-containing protein</fullName>
    </recommendedName>
</protein>
<organism evidence="2 3">
    <name type="scientific">Paramuricea clavata</name>
    <name type="common">Red gorgonian</name>
    <name type="synonym">Violescent sea-whip</name>
    <dbReference type="NCBI Taxonomy" id="317549"/>
    <lineage>
        <taxon>Eukaryota</taxon>
        <taxon>Metazoa</taxon>
        <taxon>Cnidaria</taxon>
        <taxon>Anthozoa</taxon>
        <taxon>Octocorallia</taxon>
        <taxon>Malacalcyonacea</taxon>
        <taxon>Plexauridae</taxon>
        <taxon>Paramuricea</taxon>
    </lineage>
</organism>
<keyword evidence="3" id="KW-1185">Reference proteome</keyword>
<dbReference type="InterPro" id="IPR043128">
    <property type="entry name" value="Rev_trsase/Diguanyl_cyclase"/>
</dbReference>
<accession>A0A6S7JM36</accession>
<dbReference type="InterPro" id="IPR043502">
    <property type="entry name" value="DNA/RNA_pol_sf"/>
</dbReference>
<dbReference type="SUPFAM" id="SSF56672">
    <property type="entry name" value="DNA/RNA polymerases"/>
    <property type="match status" value="1"/>
</dbReference>
<dbReference type="PANTHER" id="PTHR37984:SF8">
    <property type="entry name" value="CCHC-TYPE DOMAIN-CONTAINING PROTEIN"/>
    <property type="match status" value="1"/>
</dbReference>
<dbReference type="CDD" id="cd01647">
    <property type="entry name" value="RT_LTR"/>
    <property type="match status" value="1"/>
</dbReference>
<dbReference type="InterPro" id="IPR000477">
    <property type="entry name" value="RT_dom"/>
</dbReference>
<comment type="caution">
    <text evidence="2">The sequence shown here is derived from an EMBL/GenBank/DDBJ whole genome shotgun (WGS) entry which is preliminary data.</text>
</comment>
<sequence length="579" mass="65583">MDVSVDTAGNDEETSENSTRMAYFQIPPPDVLNLNDGSTASNWREWKSAWSNYTLATKLDKEDEARQVATLLAVIGKEANKVFRTFVWESEDDSKKIDLVITKFEEYCIPRQNVTYERFRLFTRDQGPTETVDQYMMELRRISANCDLESITPDQILRDRLVTGIRDAKVRERLLRDNKLTLEKALDIVRAAESMTAQMKEMNLEAGIHAVRQTQQHDGSKEDIPKSDKAVINDCKYCGRDHEKHKCPVFGQTCRKCGVKNHFAVKCQAKSKDRFYLGTTKTGEKEVRSTVTLTMLNEVDDVPNGDVQFLMDTGAECNVLPLNVYQKVTGDKELNKLDKNKRSVLVLANGFEQPIEGRAMVRVSRGTQTHKLVVNVVKGQGYEPILCKQTLIDMGMIKILDSDQKPRVSVVTAGCDPLLQEFNDVFEGLGKLEGQYTIVTDPSVKPVVHPPHRLPVALIDQVQEKLDNMVKDDIIAKVDQPTDWVSSMLAVRKPTLGPDGKVDIRICLDPKDLNGAIKREHFPMPTIEEVATRLNRAKIFSVFDASNGFWQVELDPASSRFTTFNTPFGRYCWKRMPLV</sequence>
<dbReference type="Proteomes" id="UP001152795">
    <property type="component" value="Unassembled WGS sequence"/>
</dbReference>
<dbReference type="EMBL" id="CACRXK020016621">
    <property type="protein sequence ID" value="CAB4030100.1"/>
    <property type="molecule type" value="Genomic_DNA"/>
</dbReference>
<gene>
    <name evidence="2" type="ORF">PACLA_8A075485</name>
</gene>
<dbReference type="Gene3D" id="3.10.10.10">
    <property type="entry name" value="HIV Type 1 Reverse Transcriptase, subunit A, domain 1"/>
    <property type="match status" value="1"/>
</dbReference>
<name>A0A6S7JM36_PARCT</name>
<dbReference type="Pfam" id="PF00078">
    <property type="entry name" value="RVT_1"/>
    <property type="match status" value="1"/>
</dbReference>
<dbReference type="PANTHER" id="PTHR37984">
    <property type="entry name" value="PROTEIN CBG26694"/>
    <property type="match status" value="1"/>
</dbReference>
<evidence type="ECO:0000313" key="2">
    <source>
        <dbReference type="EMBL" id="CAB4030100.1"/>
    </source>
</evidence>
<dbReference type="InterPro" id="IPR050951">
    <property type="entry name" value="Retrovirus_Pol_polyprotein"/>
</dbReference>
<evidence type="ECO:0000313" key="3">
    <source>
        <dbReference type="Proteomes" id="UP001152795"/>
    </source>
</evidence>
<evidence type="ECO:0000259" key="1">
    <source>
        <dbReference type="Pfam" id="PF00078"/>
    </source>
</evidence>
<feature type="domain" description="Reverse transcriptase" evidence="1">
    <location>
        <begin position="502"/>
        <end position="577"/>
    </location>
</feature>
<dbReference type="Gene3D" id="3.30.70.270">
    <property type="match status" value="1"/>
</dbReference>